<keyword evidence="9" id="KW-1185">Reference proteome</keyword>
<dbReference type="SUPFAM" id="SSF49313">
    <property type="entry name" value="Cadherin-like"/>
    <property type="match status" value="3"/>
</dbReference>
<dbReference type="InterPro" id="IPR013783">
    <property type="entry name" value="Ig-like_fold"/>
</dbReference>
<dbReference type="PANTHER" id="PTHR43806:SF11">
    <property type="entry name" value="CEREVISIN-RELATED"/>
    <property type="match status" value="1"/>
</dbReference>
<feature type="domain" description="Peptidase S8/S53" evidence="7">
    <location>
        <begin position="193"/>
        <end position="476"/>
    </location>
</feature>
<comment type="similarity">
    <text evidence="1 5">Belongs to the peptidase S8 family.</text>
</comment>
<dbReference type="RefSeq" id="WP_377300572.1">
    <property type="nucleotide sequence ID" value="NZ_CP180191.1"/>
</dbReference>
<evidence type="ECO:0000256" key="3">
    <source>
        <dbReference type="ARBA" id="ARBA00022801"/>
    </source>
</evidence>
<dbReference type="EMBL" id="JBHRTI010000003">
    <property type="protein sequence ID" value="MFC3146293.1"/>
    <property type="molecule type" value="Genomic_DNA"/>
</dbReference>
<dbReference type="SUPFAM" id="SSF52743">
    <property type="entry name" value="Subtilisin-like"/>
    <property type="match status" value="1"/>
</dbReference>
<dbReference type="InterPro" id="IPR015500">
    <property type="entry name" value="Peptidase_S8_subtilisin-rel"/>
</dbReference>
<evidence type="ECO:0000256" key="1">
    <source>
        <dbReference type="ARBA" id="ARBA00011073"/>
    </source>
</evidence>
<evidence type="ECO:0000259" key="7">
    <source>
        <dbReference type="Pfam" id="PF00082"/>
    </source>
</evidence>
<accession>A0ABV7H0K0</accession>
<evidence type="ECO:0000256" key="6">
    <source>
        <dbReference type="SAM" id="SignalP"/>
    </source>
</evidence>
<protein>
    <submittedName>
        <fullName evidence="8">S8 family serine peptidase</fullName>
    </submittedName>
</protein>
<sequence length="948" mass="94938">MSVALNARRCSIALAFILLAGCGQELSSPAAPAAPAPISQAPAPQDGAVSADAARYVVRLAPGSTDPAQAKTAMSPEQRFLQLQTELVQTRMQKPGAAEPVQFKPMRTLGTGAVLVAAPAGTPVEEAEALAATLAADARVLSVERDVRVSTLQVGGPEAVTNDPALSLQWALRPRSAVPGGAAFRSAWARTRGEGVTVAVLDTGHLAHPDLVTNSLPGYDFVTDLTIAGDGNGRDADPTDPGDFCNGRASSWHGVAVASEIVGIADNSYGIAGGAPQAKVVPVRVLGRCGGWLSDTADAISWVAGVNVPGVPPLGRKVQVANLSLGASGACPRYMQDAVTAAVQAGVTVVAAAGNESLNGVSSPANCVGAIAVGAHNASADLANYSNHGPGVTLTAPGGGACMRSLLSPCDSTPVVTAGVNGTTTFTGYLDRRAFNGTSAAAPHVAAAAALLYAAKPSITPAEVRSALVTSATRHATGGFCASNPGLCGAGMLDAAGALAQISDTPLVQLEYGTGITPSTQSATAPGLIARGRSGSLLARVGGLPQASFAWRQTGGAAATITGGTTGSSLSFTAPQVSGLLSFEVTASSGTRQAKNTITVMVNNAPTLPASLPGARVRAPYTFAFAARDADGDTLTYALTSAPAGMTLSSAGALSWPQPSGTLVDVAVRVSDPLGQSAVQSYRLNVANQVPVITMASSARVVAGTALSVPVRAVDPDGSAVTISLLNAPAGMLLGNGAISWPRPTPGRFTVTVQARDAEGGTAQAPLTIEVVQGNRAPVVGNTVISGSSTTGISGMVQAADPDGDRLTYAAVGAVPAGFSLDGATGRFTWSMPRVGTTVVTVLVRDPSGLSAQGTLTFNIGSANRAPIVPSVTIVTRPGTTINLTIPVMDPEGDAVTLSLSGAPAGISLSNAGVLRWDRTVAGSYRFTITARDARGAVGTGTVVMTVN</sequence>
<feature type="active site" description="Charge relay system" evidence="5">
    <location>
        <position position="202"/>
    </location>
</feature>
<dbReference type="Pfam" id="PF00082">
    <property type="entry name" value="Peptidase_S8"/>
    <property type="match status" value="1"/>
</dbReference>
<dbReference type="PANTHER" id="PTHR43806">
    <property type="entry name" value="PEPTIDASE S8"/>
    <property type="match status" value="1"/>
</dbReference>
<dbReference type="InterPro" id="IPR050131">
    <property type="entry name" value="Peptidase_S8_subtilisin-like"/>
</dbReference>
<dbReference type="InterPro" id="IPR036852">
    <property type="entry name" value="Peptidase_S8/S53_dom_sf"/>
</dbReference>
<gene>
    <name evidence="8" type="ORF">ACFOEN_01405</name>
</gene>
<dbReference type="PROSITE" id="PS00138">
    <property type="entry name" value="SUBTILASE_SER"/>
    <property type="match status" value="1"/>
</dbReference>
<name>A0ABV7H0K0_9BURK</name>
<proteinExistence type="inferred from homology"/>
<dbReference type="Proteomes" id="UP001595556">
    <property type="component" value="Unassembled WGS sequence"/>
</dbReference>
<dbReference type="Gene3D" id="2.60.40.10">
    <property type="entry name" value="Immunoglobulins"/>
    <property type="match status" value="4"/>
</dbReference>
<dbReference type="PROSITE" id="PS51892">
    <property type="entry name" value="SUBTILASE"/>
    <property type="match status" value="1"/>
</dbReference>
<evidence type="ECO:0000313" key="8">
    <source>
        <dbReference type="EMBL" id="MFC3146293.1"/>
    </source>
</evidence>
<reference evidence="9" key="1">
    <citation type="journal article" date="2019" name="Int. J. Syst. Evol. Microbiol.">
        <title>The Global Catalogue of Microorganisms (GCM) 10K type strain sequencing project: providing services to taxonomists for standard genome sequencing and annotation.</title>
        <authorList>
            <consortium name="The Broad Institute Genomics Platform"/>
            <consortium name="The Broad Institute Genome Sequencing Center for Infectious Disease"/>
            <person name="Wu L."/>
            <person name="Ma J."/>
        </authorList>
    </citation>
    <scope>NUCLEOTIDE SEQUENCE [LARGE SCALE GENOMIC DNA]</scope>
    <source>
        <strain evidence="9">KCTC 52168</strain>
    </source>
</reference>
<keyword evidence="2 5" id="KW-0645">Protease</keyword>
<evidence type="ECO:0000256" key="2">
    <source>
        <dbReference type="ARBA" id="ARBA00022670"/>
    </source>
</evidence>
<evidence type="ECO:0000256" key="5">
    <source>
        <dbReference type="PROSITE-ProRule" id="PRU01240"/>
    </source>
</evidence>
<keyword evidence="6" id="KW-0732">Signal</keyword>
<evidence type="ECO:0000256" key="4">
    <source>
        <dbReference type="ARBA" id="ARBA00022825"/>
    </source>
</evidence>
<feature type="chain" id="PRO_5046830770" evidence="6">
    <location>
        <begin position="34"/>
        <end position="948"/>
    </location>
</feature>
<dbReference type="Gene3D" id="3.40.50.200">
    <property type="entry name" value="Peptidase S8/S53 domain"/>
    <property type="match status" value="1"/>
</dbReference>
<dbReference type="Pfam" id="PF05345">
    <property type="entry name" value="He_PIG"/>
    <property type="match status" value="4"/>
</dbReference>
<comment type="caution">
    <text evidence="8">The sequence shown here is derived from an EMBL/GenBank/DDBJ whole genome shotgun (WGS) entry which is preliminary data.</text>
</comment>
<keyword evidence="4 5" id="KW-0720">Serine protease</keyword>
<feature type="signal peptide" evidence="6">
    <location>
        <begin position="1"/>
        <end position="33"/>
    </location>
</feature>
<evidence type="ECO:0000313" key="9">
    <source>
        <dbReference type="Proteomes" id="UP001595556"/>
    </source>
</evidence>
<organism evidence="8 9">
    <name type="scientific">Piscinibacterium candidicorallinum</name>
    <dbReference type="NCBI Taxonomy" id="1793872"/>
    <lineage>
        <taxon>Bacteria</taxon>
        <taxon>Pseudomonadati</taxon>
        <taxon>Pseudomonadota</taxon>
        <taxon>Betaproteobacteria</taxon>
        <taxon>Burkholderiales</taxon>
        <taxon>Piscinibacterium</taxon>
    </lineage>
</organism>
<keyword evidence="3 5" id="KW-0378">Hydrolase</keyword>
<dbReference type="PRINTS" id="PR00723">
    <property type="entry name" value="SUBTILISIN"/>
</dbReference>
<dbReference type="InterPro" id="IPR015919">
    <property type="entry name" value="Cadherin-like_sf"/>
</dbReference>
<dbReference type="InterPro" id="IPR000209">
    <property type="entry name" value="Peptidase_S8/S53_dom"/>
</dbReference>
<dbReference type="InterPro" id="IPR023828">
    <property type="entry name" value="Peptidase_S8_Ser-AS"/>
</dbReference>
<feature type="active site" description="Charge relay system" evidence="5">
    <location>
        <position position="253"/>
    </location>
</feature>
<feature type="active site" description="Charge relay system" evidence="5">
    <location>
        <position position="439"/>
    </location>
</feature>